<evidence type="ECO:0000313" key="3">
    <source>
        <dbReference type="Proteomes" id="UP001501682"/>
    </source>
</evidence>
<feature type="transmembrane region" description="Helical" evidence="1">
    <location>
        <begin position="12"/>
        <end position="34"/>
    </location>
</feature>
<organism evidence="2 3">
    <name type="scientific">Winogradskyella damuponensis</name>
    <dbReference type="NCBI Taxonomy" id="943939"/>
    <lineage>
        <taxon>Bacteria</taxon>
        <taxon>Pseudomonadati</taxon>
        <taxon>Bacteroidota</taxon>
        <taxon>Flavobacteriia</taxon>
        <taxon>Flavobacteriales</taxon>
        <taxon>Flavobacteriaceae</taxon>
        <taxon>Winogradskyella</taxon>
    </lineage>
</organism>
<keyword evidence="1" id="KW-0812">Transmembrane</keyword>
<dbReference type="EMBL" id="BAABCB010000030">
    <property type="protein sequence ID" value="GAA4246464.1"/>
    <property type="molecule type" value="Genomic_DNA"/>
</dbReference>
<keyword evidence="1" id="KW-1133">Transmembrane helix</keyword>
<comment type="caution">
    <text evidence="2">The sequence shown here is derived from an EMBL/GenBank/DDBJ whole genome shotgun (WGS) entry which is preliminary data.</text>
</comment>
<gene>
    <name evidence="2" type="ORF">GCM10022292_33040</name>
</gene>
<keyword evidence="1" id="KW-0472">Membrane</keyword>
<feature type="transmembrane region" description="Helical" evidence="1">
    <location>
        <begin position="136"/>
        <end position="154"/>
    </location>
</feature>
<reference evidence="3" key="1">
    <citation type="journal article" date="2019" name="Int. J. Syst. Evol. Microbiol.">
        <title>The Global Catalogue of Microorganisms (GCM) 10K type strain sequencing project: providing services to taxonomists for standard genome sequencing and annotation.</title>
        <authorList>
            <consortium name="The Broad Institute Genomics Platform"/>
            <consortium name="The Broad Institute Genome Sequencing Center for Infectious Disease"/>
            <person name="Wu L."/>
            <person name="Ma J."/>
        </authorList>
    </citation>
    <scope>NUCLEOTIDE SEQUENCE [LARGE SCALE GENOMIC DNA]</scope>
    <source>
        <strain evidence="3">JCM 17633</strain>
    </source>
</reference>
<accession>A0ABP8D2T1</accession>
<evidence type="ECO:0000256" key="1">
    <source>
        <dbReference type="SAM" id="Phobius"/>
    </source>
</evidence>
<dbReference type="Proteomes" id="UP001501682">
    <property type="component" value="Unassembled WGS sequence"/>
</dbReference>
<proteinExistence type="predicted"/>
<sequence>MIMKKIRYSIILLFLALVVSIVGNLTISTLALFFDTYILHLQQGKPSLATQGVFVAKALALLIFVYGVFTLISNLKIFATGDFFNSKLVTTYHKAGSLFLFSGIIGIVISLISIFFMMNYGDIHNQIYLNIDSKGLYILLMILGLFFRLFSAVLKKGNQIQQENDLTI</sequence>
<protein>
    <recommendedName>
        <fullName evidence="4">DUF2975 domain-containing protein</fullName>
    </recommendedName>
</protein>
<evidence type="ECO:0008006" key="4">
    <source>
        <dbReference type="Google" id="ProtNLM"/>
    </source>
</evidence>
<dbReference type="Pfam" id="PF11188">
    <property type="entry name" value="DUF2975"/>
    <property type="match status" value="1"/>
</dbReference>
<feature type="transmembrane region" description="Helical" evidence="1">
    <location>
        <begin position="54"/>
        <end position="75"/>
    </location>
</feature>
<name>A0ABP8D2T1_9FLAO</name>
<dbReference type="InterPro" id="IPR021354">
    <property type="entry name" value="DUF2975"/>
</dbReference>
<keyword evidence="3" id="KW-1185">Reference proteome</keyword>
<evidence type="ECO:0000313" key="2">
    <source>
        <dbReference type="EMBL" id="GAA4246464.1"/>
    </source>
</evidence>
<feature type="transmembrane region" description="Helical" evidence="1">
    <location>
        <begin position="96"/>
        <end position="116"/>
    </location>
</feature>